<name>A0A1N6YLG9_9GAMM</name>
<evidence type="ECO:0000313" key="3">
    <source>
        <dbReference type="Proteomes" id="UP000241788"/>
    </source>
</evidence>
<accession>A0A1N6YLG9</accession>
<keyword evidence="3" id="KW-1185">Reference proteome</keyword>
<gene>
    <name evidence="2" type="ORF">SAMN05421546_0009</name>
</gene>
<sequence>MRLLLCFVLLIMPVATMADGFKSQEEAVALTERAMKLAAEGNIRGGLELIRPYSVVPTAEFDSMIGQAELQRPVMDNRFGKSIGYEFVSKKSASPSLARITYLQKFDRHATVWTFTLYNGSEGWVINSFQFVDAISTAF</sequence>
<dbReference type="EMBL" id="FTLW01000011">
    <property type="protein sequence ID" value="SIR15309.1"/>
    <property type="molecule type" value="Genomic_DNA"/>
</dbReference>
<evidence type="ECO:0000313" key="2">
    <source>
        <dbReference type="EMBL" id="SIR15309.1"/>
    </source>
</evidence>
<protein>
    <recommendedName>
        <fullName evidence="4">DUF4864 domain-containing protein</fullName>
    </recommendedName>
</protein>
<evidence type="ECO:0008006" key="4">
    <source>
        <dbReference type="Google" id="ProtNLM"/>
    </source>
</evidence>
<keyword evidence="1" id="KW-0732">Signal</keyword>
<dbReference type="Proteomes" id="UP000241788">
    <property type="component" value="Unassembled WGS sequence"/>
</dbReference>
<proteinExistence type="predicted"/>
<evidence type="ECO:0000256" key="1">
    <source>
        <dbReference type="SAM" id="SignalP"/>
    </source>
</evidence>
<organism evidence="2 3">
    <name type="scientific">Solilutibacter tolerans</name>
    <dbReference type="NCBI Taxonomy" id="1604334"/>
    <lineage>
        <taxon>Bacteria</taxon>
        <taxon>Pseudomonadati</taxon>
        <taxon>Pseudomonadota</taxon>
        <taxon>Gammaproteobacteria</taxon>
        <taxon>Lysobacterales</taxon>
        <taxon>Lysobacteraceae</taxon>
        <taxon>Solilutibacter</taxon>
    </lineage>
</organism>
<dbReference type="AlphaFoldDB" id="A0A1N6YLG9"/>
<feature type="signal peptide" evidence="1">
    <location>
        <begin position="1"/>
        <end position="18"/>
    </location>
</feature>
<dbReference type="STRING" id="1604334.SAMN05421546_0009"/>
<feature type="chain" id="PRO_5009939747" description="DUF4864 domain-containing protein" evidence="1">
    <location>
        <begin position="19"/>
        <end position="139"/>
    </location>
</feature>
<reference evidence="3" key="1">
    <citation type="submission" date="2017-01" db="EMBL/GenBank/DDBJ databases">
        <authorList>
            <person name="Varghese N."/>
            <person name="Submissions S."/>
        </authorList>
    </citation>
    <scope>NUCLEOTIDE SEQUENCE [LARGE SCALE GENOMIC DNA]</scope>
    <source>
        <strain evidence="3">UM1</strain>
    </source>
</reference>